<organism evidence="5 6">
    <name type="scientific">Paenibacillus woosongensis</name>
    <dbReference type="NCBI Taxonomy" id="307580"/>
    <lineage>
        <taxon>Bacteria</taxon>
        <taxon>Bacillati</taxon>
        <taxon>Bacillota</taxon>
        <taxon>Bacilli</taxon>
        <taxon>Bacillales</taxon>
        <taxon>Paenibacillaceae</taxon>
        <taxon>Paenibacillus</taxon>
    </lineage>
</organism>
<dbReference type="SMART" id="SM00822">
    <property type="entry name" value="PKS_KR"/>
    <property type="match status" value="1"/>
</dbReference>
<dbReference type="InterPro" id="IPR051687">
    <property type="entry name" value="Peroxisomal_Beta-Oxidation"/>
</dbReference>
<dbReference type="Proteomes" id="UP000447876">
    <property type="component" value="Unassembled WGS sequence"/>
</dbReference>
<dbReference type="FunFam" id="3.40.50.720:FF:000173">
    <property type="entry name" value="3-oxoacyl-[acyl-carrier protein] reductase"/>
    <property type="match status" value="1"/>
</dbReference>
<evidence type="ECO:0000313" key="6">
    <source>
        <dbReference type="Proteomes" id="UP000447876"/>
    </source>
</evidence>
<accession>A0A7X2Z570</accession>
<dbReference type="InterPro" id="IPR036291">
    <property type="entry name" value="NAD(P)-bd_dom_sf"/>
</dbReference>
<dbReference type="EMBL" id="WNZW01000016">
    <property type="protein sequence ID" value="MUG47791.1"/>
    <property type="molecule type" value="Genomic_DNA"/>
</dbReference>
<gene>
    <name evidence="5" type="ORF">GNP95_22870</name>
</gene>
<dbReference type="InterPro" id="IPR002347">
    <property type="entry name" value="SDR_fam"/>
</dbReference>
<dbReference type="GO" id="GO:0016491">
    <property type="term" value="F:oxidoreductase activity"/>
    <property type="evidence" value="ECO:0007669"/>
    <property type="project" value="UniProtKB-KW"/>
</dbReference>
<evidence type="ECO:0000256" key="3">
    <source>
        <dbReference type="RuleBase" id="RU000363"/>
    </source>
</evidence>
<dbReference type="Gene3D" id="3.40.50.720">
    <property type="entry name" value="NAD(P)-binding Rossmann-like Domain"/>
    <property type="match status" value="1"/>
</dbReference>
<dbReference type="Pfam" id="PF00106">
    <property type="entry name" value="adh_short"/>
    <property type="match status" value="1"/>
</dbReference>
<reference evidence="5 6" key="1">
    <citation type="submission" date="2019-11" db="EMBL/GenBank/DDBJ databases">
        <title>Draft genome sequences of five Paenibacillus species of dairy origin.</title>
        <authorList>
            <person name="Olajide A.M."/>
            <person name="Chen S."/>
            <person name="Lapointe G."/>
        </authorList>
    </citation>
    <scope>NUCLEOTIDE SEQUENCE [LARGE SCALE GENOMIC DNA]</scope>
    <source>
        <strain evidence="5 6">12CR55</strain>
    </source>
</reference>
<dbReference type="InterPro" id="IPR057326">
    <property type="entry name" value="KR_dom"/>
</dbReference>
<dbReference type="InterPro" id="IPR020904">
    <property type="entry name" value="Sc_DH/Rdtase_CS"/>
</dbReference>
<keyword evidence="2" id="KW-0560">Oxidoreductase</keyword>
<comment type="caution">
    <text evidence="5">The sequence shown here is derived from an EMBL/GenBank/DDBJ whole genome shotgun (WGS) entry which is preliminary data.</text>
</comment>
<dbReference type="SUPFAM" id="SSF51735">
    <property type="entry name" value="NAD(P)-binding Rossmann-fold domains"/>
    <property type="match status" value="1"/>
</dbReference>
<evidence type="ECO:0000256" key="2">
    <source>
        <dbReference type="ARBA" id="ARBA00023002"/>
    </source>
</evidence>
<protein>
    <submittedName>
        <fullName evidence="5">SDR family NAD(P)-dependent oxidoreductase</fullName>
    </submittedName>
</protein>
<comment type="similarity">
    <text evidence="1 3">Belongs to the short-chain dehydrogenases/reductases (SDR) family.</text>
</comment>
<sequence length="282" mass="29882">MHLNQQTAVITGSTRGIGRAIAHRMAQEGARVVVNGTDASRVNAVVEEIRQNGGVAIGIAEPVHTMEGGARIISAATAEFGQVDILVNNAGIIRDKMAHKLGEEDWDAVISIHLKGAFSCIRAALPGMRERRQGCIINMTSTAGLTGTAGQLNYSAAKAGLLGMTWTLALELRHYGISVNAIAPAALTDMTAPYIERARRDAEAAGQNLPDYWRVGTPEEAAELAVALSLPQTRGISGEIFSVNGGDIGLWARPKHELLTSRTSGNWKASEIAAELLTKSPN</sequence>
<name>A0A7X2Z570_9BACL</name>
<evidence type="ECO:0000313" key="5">
    <source>
        <dbReference type="EMBL" id="MUG47791.1"/>
    </source>
</evidence>
<evidence type="ECO:0000259" key="4">
    <source>
        <dbReference type="SMART" id="SM00822"/>
    </source>
</evidence>
<dbReference type="RefSeq" id="WP_155613167.1">
    <property type="nucleotide sequence ID" value="NZ_WNZW01000016.1"/>
</dbReference>
<dbReference type="OrthoDB" id="5786478at2"/>
<dbReference type="PRINTS" id="PR00080">
    <property type="entry name" value="SDRFAMILY"/>
</dbReference>
<proteinExistence type="inferred from homology"/>
<dbReference type="AlphaFoldDB" id="A0A7X2Z570"/>
<dbReference type="PRINTS" id="PR00081">
    <property type="entry name" value="GDHRDH"/>
</dbReference>
<dbReference type="PROSITE" id="PS00061">
    <property type="entry name" value="ADH_SHORT"/>
    <property type="match status" value="1"/>
</dbReference>
<dbReference type="PANTHER" id="PTHR45024">
    <property type="entry name" value="DEHYDROGENASES, SHORT CHAIN"/>
    <property type="match status" value="1"/>
</dbReference>
<dbReference type="PANTHER" id="PTHR45024:SF2">
    <property type="entry name" value="SCP2 DOMAIN-CONTAINING PROTEIN"/>
    <property type="match status" value="1"/>
</dbReference>
<feature type="domain" description="Ketoreductase" evidence="4">
    <location>
        <begin position="6"/>
        <end position="185"/>
    </location>
</feature>
<evidence type="ECO:0000256" key="1">
    <source>
        <dbReference type="ARBA" id="ARBA00006484"/>
    </source>
</evidence>